<sequence>MPPAPPRPAWLHRAGLCDLPAWAARELETLPVSRFDRGAALFHPGQMAQGFVVVLSGRIDVFLVGPTGREIRLYAVEPGQTCVQTTLGLLGDEVYAGEAVVAAPAELVLIPRGLFRRLMDETPAFRGWVFAAFAGRMRDLTHLLERVAFQRVESRLAAALLELAEGDEVRATQAALAARIGTAREVVSRRLDGFARQGWVSTDRGQVRLRDKAALRRLAEPDEPA</sequence>
<gene>
    <name evidence="6" type="ORF">FHG71_11660</name>
</gene>
<evidence type="ECO:0000256" key="2">
    <source>
        <dbReference type="ARBA" id="ARBA00023125"/>
    </source>
</evidence>
<proteinExistence type="predicted"/>
<dbReference type="InterPro" id="IPR036390">
    <property type="entry name" value="WH_DNA-bd_sf"/>
</dbReference>
<feature type="domain" description="Cyclic nucleotide-binding" evidence="4">
    <location>
        <begin position="27"/>
        <end position="136"/>
    </location>
</feature>
<dbReference type="GO" id="GO:0003677">
    <property type="term" value="F:DNA binding"/>
    <property type="evidence" value="ECO:0007669"/>
    <property type="project" value="UniProtKB-KW"/>
</dbReference>
<dbReference type="GO" id="GO:0003700">
    <property type="term" value="F:DNA-binding transcription factor activity"/>
    <property type="evidence" value="ECO:0007669"/>
    <property type="project" value="TreeGrafter"/>
</dbReference>
<dbReference type="Pfam" id="PF13545">
    <property type="entry name" value="HTH_Crp_2"/>
    <property type="match status" value="1"/>
</dbReference>
<dbReference type="SUPFAM" id="SSF46785">
    <property type="entry name" value="Winged helix' DNA-binding domain"/>
    <property type="match status" value="1"/>
</dbReference>
<dbReference type="InterPro" id="IPR018490">
    <property type="entry name" value="cNMP-bd_dom_sf"/>
</dbReference>
<comment type="caution">
    <text evidence="6">The sequence shown here is derived from an EMBL/GenBank/DDBJ whole genome shotgun (WGS) entry which is preliminary data.</text>
</comment>
<dbReference type="GO" id="GO:0005829">
    <property type="term" value="C:cytosol"/>
    <property type="evidence" value="ECO:0007669"/>
    <property type="project" value="TreeGrafter"/>
</dbReference>
<dbReference type="Proteomes" id="UP000305709">
    <property type="component" value="Unassembled WGS sequence"/>
</dbReference>
<reference evidence="6 7" key="1">
    <citation type="submission" date="2019-06" db="EMBL/GenBank/DDBJ databases">
        <authorList>
            <person name="Jiang L."/>
        </authorList>
    </citation>
    <scope>NUCLEOTIDE SEQUENCE [LARGE SCALE GENOMIC DNA]</scope>
    <source>
        <strain evidence="6 7">YIM 48858</strain>
    </source>
</reference>
<dbReference type="PROSITE" id="PS50042">
    <property type="entry name" value="CNMP_BINDING_3"/>
    <property type="match status" value="1"/>
</dbReference>
<evidence type="ECO:0000259" key="5">
    <source>
        <dbReference type="PROSITE" id="PS51063"/>
    </source>
</evidence>
<keyword evidence="3" id="KW-0804">Transcription</keyword>
<dbReference type="Gene3D" id="2.60.120.10">
    <property type="entry name" value="Jelly Rolls"/>
    <property type="match status" value="1"/>
</dbReference>
<dbReference type="SUPFAM" id="SSF51206">
    <property type="entry name" value="cAMP-binding domain-like"/>
    <property type="match status" value="1"/>
</dbReference>
<dbReference type="AlphaFoldDB" id="A0A5C4N980"/>
<keyword evidence="7" id="KW-1185">Reference proteome</keyword>
<dbReference type="InterPro" id="IPR036388">
    <property type="entry name" value="WH-like_DNA-bd_sf"/>
</dbReference>
<accession>A0A5C4N980</accession>
<keyword evidence="1" id="KW-0805">Transcription regulation</keyword>
<evidence type="ECO:0000313" key="6">
    <source>
        <dbReference type="EMBL" id="TNC71404.1"/>
    </source>
</evidence>
<dbReference type="RefSeq" id="WP_139081857.1">
    <property type="nucleotide sequence ID" value="NZ_VDFV01000014.1"/>
</dbReference>
<dbReference type="Pfam" id="PF00027">
    <property type="entry name" value="cNMP_binding"/>
    <property type="match status" value="1"/>
</dbReference>
<protein>
    <submittedName>
        <fullName evidence="6">Crp/Fnr family transcriptional regulator</fullName>
    </submittedName>
</protein>
<dbReference type="PROSITE" id="PS51063">
    <property type="entry name" value="HTH_CRP_2"/>
    <property type="match status" value="1"/>
</dbReference>
<dbReference type="OrthoDB" id="9776746at2"/>
<dbReference type="PANTHER" id="PTHR24567">
    <property type="entry name" value="CRP FAMILY TRANSCRIPTIONAL REGULATORY PROTEIN"/>
    <property type="match status" value="1"/>
</dbReference>
<dbReference type="EMBL" id="VDFV01000014">
    <property type="protein sequence ID" value="TNC71404.1"/>
    <property type="molecule type" value="Genomic_DNA"/>
</dbReference>
<dbReference type="SMART" id="SM00419">
    <property type="entry name" value="HTH_CRP"/>
    <property type="match status" value="1"/>
</dbReference>
<evidence type="ECO:0000259" key="4">
    <source>
        <dbReference type="PROSITE" id="PS50042"/>
    </source>
</evidence>
<keyword evidence="2" id="KW-0238">DNA-binding</keyword>
<dbReference type="InterPro" id="IPR014710">
    <property type="entry name" value="RmlC-like_jellyroll"/>
</dbReference>
<dbReference type="InterPro" id="IPR000595">
    <property type="entry name" value="cNMP-bd_dom"/>
</dbReference>
<evidence type="ECO:0000256" key="1">
    <source>
        <dbReference type="ARBA" id="ARBA00023015"/>
    </source>
</evidence>
<feature type="domain" description="HTH crp-type" evidence="5">
    <location>
        <begin position="150"/>
        <end position="213"/>
    </location>
</feature>
<dbReference type="Gene3D" id="1.10.10.10">
    <property type="entry name" value="Winged helix-like DNA-binding domain superfamily/Winged helix DNA-binding domain"/>
    <property type="match status" value="1"/>
</dbReference>
<dbReference type="InterPro" id="IPR050397">
    <property type="entry name" value="Env_Response_Regulators"/>
</dbReference>
<dbReference type="InterPro" id="IPR012318">
    <property type="entry name" value="HTH_CRP"/>
</dbReference>
<evidence type="ECO:0000256" key="3">
    <source>
        <dbReference type="ARBA" id="ARBA00023163"/>
    </source>
</evidence>
<dbReference type="PANTHER" id="PTHR24567:SF74">
    <property type="entry name" value="HTH-TYPE TRANSCRIPTIONAL REGULATOR ARCR"/>
    <property type="match status" value="1"/>
</dbReference>
<dbReference type="CDD" id="cd00038">
    <property type="entry name" value="CAP_ED"/>
    <property type="match status" value="1"/>
</dbReference>
<name>A0A5C4N980_9RHOB</name>
<evidence type="ECO:0000313" key="7">
    <source>
        <dbReference type="Proteomes" id="UP000305709"/>
    </source>
</evidence>
<organism evidence="6 7">
    <name type="scientific">Rubellimicrobium roseum</name>
    <dbReference type="NCBI Taxonomy" id="687525"/>
    <lineage>
        <taxon>Bacteria</taxon>
        <taxon>Pseudomonadati</taxon>
        <taxon>Pseudomonadota</taxon>
        <taxon>Alphaproteobacteria</taxon>
        <taxon>Rhodobacterales</taxon>
        <taxon>Roseobacteraceae</taxon>
        <taxon>Rubellimicrobium</taxon>
    </lineage>
</organism>